<evidence type="ECO:0000256" key="1">
    <source>
        <dbReference type="SAM" id="MobiDB-lite"/>
    </source>
</evidence>
<protein>
    <submittedName>
        <fullName evidence="2">Uncharacterized protein</fullName>
    </submittedName>
</protein>
<evidence type="ECO:0000313" key="2">
    <source>
        <dbReference type="EMBL" id="GAA2041693.1"/>
    </source>
</evidence>
<name>A0ABN2URQ9_9MICO</name>
<feature type="region of interest" description="Disordered" evidence="1">
    <location>
        <begin position="1"/>
        <end position="76"/>
    </location>
</feature>
<organism evidence="2 3">
    <name type="scientific">Agromyces tropicus</name>
    <dbReference type="NCBI Taxonomy" id="555371"/>
    <lineage>
        <taxon>Bacteria</taxon>
        <taxon>Bacillati</taxon>
        <taxon>Actinomycetota</taxon>
        <taxon>Actinomycetes</taxon>
        <taxon>Micrococcales</taxon>
        <taxon>Microbacteriaceae</taxon>
        <taxon>Agromyces</taxon>
    </lineage>
</organism>
<feature type="compositionally biased region" description="Low complexity" evidence="1">
    <location>
        <begin position="52"/>
        <end position="68"/>
    </location>
</feature>
<keyword evidence="3" id="KW-1185">Reference proteome</keyword>
<proteinExistence type="predicted"/>
<gene>
    <name evidence="2" type="ORF">GCM10009819_29690</name>
</gene>
<evidence type="ECO:0000313" key="3">
    <source>
        <dbReference type="Proteomes" id="UP001501196"/>
    </source>
</evidence>
<sequence length="76" mass="8203">MRAAPREPAERRAERERELEHRQQGEDDGQGGRGGHGPRVAVASAPIHAGFATTRRISSTTRAAWSSAVPKETTNA</sequence>
<accession>A0ABN2URQ9</accession>
<feature type="compositionally biased region" description="Basic and acidic residues" evidence="1">
    <location>
        <begin position="1"/>
        <end position="25"/>
    </location>
</feature>
<reference evidence="2 3" key="1">
    <citation type="journal article" date="2019" name="Int. J. Syst. Evol. Microbiol.">
        <title>The Global Catalogue of Microorganisms (GCM) 10K type strain sequencing project: providing services to taxonomists for standard genome sequencing and annotation.</title>
        <authorList>
            <consortium name="The Broad Institute Genomics Platform"/>
            <consortium name="The Broad Institute Genome Sequencing Center for Infectious Disease"/>
            <person name="Wu L."/>
            <person name="Ma J."/>
        </authorList>
    </citation>
    <scope>NUCLEOTIDE SEQUENCE [LARGE SCALE GENOMIC DNA]</scope>
    <source>
        <strain evidence="2 3">JCM 15672</strain>
    </source>
</reference>
<comment type="caution">
    <text evidence="2">The sequence shown here is derived from an EMBL/GenBank/DDBJ whole genome shotgun (WGS) entry which is preliminary data.</text>
</comment>
<dbReference type="Proteomes" id="UP001501196">
    <property type="component" value="Unassembled WGS sequence"/>
</dbReference>
<dbReference type="EMBL" id="BAAAPW010000005">
    <property type="protein sequence ID" value="GAA2041693.1"/>
    <property type="molecule type" value="Genomic_DNA"/>
</dbReference>